<dbReference type="EMBL" id="DS113541">
    <property type="protein sequence ID" value="EAY02271.1"/>
    <property type="molecule type" value="Genomic_DNA"/>
</dbReference>
<organism evidence="1 2">
    <name type="scientific">Trichomonas vaginalis (strain ATCC PRA-98 / G3)</name>
    <dbReference type="NCBI Taxonomy" id="412133"/>
    <lineage>
        <taxon>Eukaryota</taxon>
        <taxon>Metamonada</taxon>
        <taxon>Parabasalia</taxon>
        <taxon>Trichomonadida</taxon>
        <taxon>Trichomonadidae</taxon>
        <taxon>Trichomonas</taxon>
    </lineage>
</organism>
<reference evidence="1" key="1">
    <citation type="submission" date="2006-10" db="EMBL/GenBank/DDBJ databases">
        <authorList>
            <person name="Amadeo P."/>
            <person name="Zhao Q."/>
            <person name="Wortman J."/>
            <person name="Fraser-Liggett C."/>
            <person name="Carlton J."/>
        </authorList>
    </citation>
    <scope>NUCLEOTIDE SEQUENCE</scope>
    <source>
        <strain evidence="1">G3</strain>
    </source>
</reference>
<accession>A2EYJ5</accession>
<dbReference type="InParanoid" id="A2EYJ5"/>
<evidence type="ECO:0000313" key="1">
    <source>
        <dbReference type="EMBL" id="EAY02271.1"/>
    </source>
</evidence>
<sequence>MGKLIFPDPVEPAPDPKYMRQNLDESGWKNIRIKLNYSYITGELHNSLSCYEVGQIIDLGKDIINLTIIMNDHKEFAEKFLKVISIPNKDYDLEYIVKITRYPSDSSI</sequence>
<reference evidence="1" key="2">
    <citation type="journal article" date="2007" name="Science">
        <title>Draft genome sequence of the sexually transmitted pathogen Trichomonas vaginalis.</title>
        <authorList>
            <person name="Carlton J.M."/>
            <person name="Hirt R.P."/>
            <person name="Silva J.C."/>
            <person name="Delcher A.L."/>
            <person name="Schatz M."/>
            <person name="Zhao Q."/>
            <person name="Wortman J.R."/>
            <person name="Bidwell S.L."/>
            <person name="Alsmark U.C.M."/>
            <person name="Besteiro S."/>
            <person name="Sicheritz-Ponten T."/>
            <person name="Noel C.J."/>
            <person name="Dacks J.B."/>
            <person name="Foster P.G."/>
            <person name="Simillion C."/>
            <person name="Van de Peer Y."/>
            <person name="Miranda-Saavedra D."/>
            <person name="Barton G.J."/>
            <person name="Westrop G.D."/>
            <person name="Mueller S."/>
            <person name="Dessi D."/>
            <person name="Fiori P.L."/>
            <person name="Ren Q."/>
            <person name="Paulsen I."/>
            <person name="Zhang H."/>
            <person name="Bastida-Corcuera F.D."/>
            <person name="Simoes-Barbosa A."/>
            <person name="Brown M.T."/>
            <person name="Hayes R.D."/>
            <person name="Mukherjee M."/>
            <person name="Okumura C.Y."/>
            <person name="Schneider R."/>
            <person name="Smith A.J."/>
            <person name="Vanacova S."/>
            <person name="Villalvazo M."/>
            <person name="Haas B.J."/>
            <person name="Pertea M."/>
            <person name="Feldblyum T.V."/>
            <person name="Utterback T.R."/>
            <person name="Shu C.L."/>
            <person name="Osoegawa K."/>
            <person name="de Jong P.J."/>
            <person name="Hrdy I."/>
            <person name="Horvathova L."/>
            <person name="Zubacova Z."/>
            <person name="Dolezal P."/>
            <person name="Malik S.B."/>
            <person name="Logsdon J.M. Jr."/>
            <person name="Henze K."/>
            <person name="Gupta A."/>
            <person name="Wang C.C."/>
            <person name="Dunne R.L."/>
            <person name="Upcroft J.A."/>
            <person name="Upcroft P."/>
            <person name="White O."/>
            <person name="Salzberg S.L."/>
            <person name="Tang P."/>
            <person name="Chiu C.-H."/>
            <person name="Lee Y.-S."/>
            <person name="Embley T.M."/>
            <person name="Coombs G.H."/>
            <person name="Mottram J.C."/>
            <person name="Tachezy J."/>
            <person name="Fraser-Liggett C.M."/>
            <person name="Johnson P.J."/>
        </authorList>
    </citation>
    <scope>NUCLEOTIDE SEQUENCE [LARGE SCALE GENOMIC DNA]</scope>
    <source>
        <strain evidence="1">G3</strain>
    </source>
</reference>
<dbReference type="KEGG" id="tva:4760108"/>
<proteinExistence type="predicted"/>
<dbReference type="RefSeq" id="XP_001314588.1">
    <property type="nucleotide sequence ID" value="XM_001314559.1"/>
</dbReference>
<gene>
    <name evidence="1" type="ORF">TVAG_030870</name>
</gene>
<keyword evidence="2" id="KW-1185">Reference proteome</keyword>
<dbReference type="AlphaFoldDB" id="A2EYJ5"/>
<dbReference type="Proteomes" id="UP000001542">
    <property type="component" value="Unassembled WGS sequence"/>
</dbReference>
<evidence type="ECO:0000313" key="2">
    <source>
        <dbReference type="Proteomes" id="UP000001542"/>
    </source>
</evidence>
<dbReference type="VEuPathDB" id="TrichDB:TVAGG3_0586040"/>
<dbReference type="VEuPathDB" id="TrichDB:TVAG_030870"/>
<name>A2EYJ5_TRIV3</name>
<protein>
    <submittedName>
        <fullName evidence="1">Uncharacterized protein</fullName>
    </submittedName>
</protein>